<keyword evidence="3" id="KW-1185">Reference proteome</keyword>
<accession>A0A7M1SVD8</accession>
<name>A0A7M1SVD8_9MICO</name>
<dbReference type="KEGG" id="halt:IM660_04445"/>
<sequence length="485" mass="52784">MNKKHGAGDLTRRSVLLGTGVVATTAGCNLIGGSDPEPTSSGSGNGGSGVELTLALVPDPPGASEFYRAQMDLFEEANPGITVNVIENPADQQLNALELMFQQGEAPDVFRCQGTPALTRFAERGWTAPLDDLVTDEFTSRFAEGSLAPASSGLHYDGHLMSVPLVWGDWGPTALWMYNADILAEYGFDAPPATWSEMEEMARAITEEGNGQVFGLHPDRLDLMMYGSAPYGTLPNLDLTTGSPHLADDTLVELVEMFRRLQSEGVIIPGWEVEGASPAFSDFAAGRFAMYPSATWHVAEARKLAPDMNLKLAPIPVPDSGRRAYSPRSAAFQPIWSMSSESAHPEEALLLMDFLASIDFYRAYYEEFGSFTASQIAWEDQARENPDQAGILDVSAETLRTVPNPQLLAEGAEDFWAAITGDPELRAIDVAKDAVINDVDFRPLAEGIDQRVEELLVEAEADVPNIRDLLTFEDYDPLADWTRSQ</sequence>
<dbReference type="EMBL" id="CP063169">
    <property type="protein sequence ID" value="QOR71546.1"/>
    <property type="molecule type" value="Genomic_DNA"/>
</dbReference>
<dbReference type="Pfam" id="PF01547">
    <property type="entry name" value="SBP_bac_1"/>
    <property type="match status" value="1"/>
</dbReference>
<feature type="region of interest" description="Disordered" evidence="1">
    <location>
        <begin position="29"/>
        <end position="51"/>
    </location>
</feature>
<gene>
    <name evidence="2" type="ORF">IM660_04445</name>
</gene>
<dbReference type="PANTHER" id="PTHR43649:SF12">
    <property type="entry name" value="DIACETYLCHITOBIOSE BINDING PROTEIN DASA"/>
    <property type="match status" value="1"/>
</dbReference>
<organism evidence="2 3">
    <name type="scientific">Ruania alkalisoli</name>
    <dbReference type="NCBI Taxonomy" id="2779775"/>
    <lineage>
        <taxon>Bacteria</taxon>
        <taxon>Bacillati</taxon>
        <taxon>Actinomycetota</taxon>
        <taxon>Actinomycetes</taxon>
        <taxon>Micrococcales</taxon>
        <taxon>Ruaniaceae</taxon>
        <taxon>Ruania</taxon>
    </lineage>
</organism>
<protein>
    <submittedName>
        <fullName evidence="2">Extracellular solute-binding protein</fullName>
    </submittedName>
</protein>
<reference evidence="2 3" key="1">
    <citation type="submission" date="2020-10" db="EMBL/GenBank/DDBJ databases">
        <title>Haloactinobacterium sp. RN3S43, a bacterium isolated from saline soil.</title>
        <authorList>
            <person name="Sun J.-Q."/>
        </authorList>
    </citation>
    <scope>NUCLEOTIDE SEQUENCE [LARGE SCALE GENOMIC DNA]</scope>
    <source>
        <strain evidence="2 3">RN3S43</strain>
    </source>
</reference>
<evidence type="ECO:0000313" key="3">
    <source>
        <dbReference type="Proteomes" id="UP000593758"/>
    </source>
</evidence>
<evidence type="ECO:0000256" key="1">
    <source>
        <dbReference type="SAM" id="MobiDB-lite"/>
    </source>
</evidence>
<dbReference type="InterPro" id="IPR006059">
    <property type="entry name" value="SBP"/>
</dbReference>
<dbReference type="SUPFAM" id="SSF53850">
    <property type="entry name" value="Periplasmic binding protein-like II"/>
    <property type="match status" value="1"/>
</dbReference>
<dbReference type="Gene3D" id="3.40.190.10">
    <property type="entry name" value="Periplasmic binding protein-like II"/>
    <property type="match status" value="1"/>
</dbReference>
<dbReference type="AlphaFoldDB" id="A0A7M1SVD8"/>
<proteinExistence type="predicted"/>
<dbReference type="RefSeq" id="WP_193498203.1">
    <property type="nucleotide sequence ID" value="NZ_CP063169.1"/>
</dbReference>
<dbReference type="PROSITE" id="PS51257">
    <property type="entry name" value="PROKAR_LIPOPROTEIN"/>
    <property type="match status" value="1"/>
</dbReference>
<dbReference type="Proteomes" id="UP000593758">
    <property type="component" value="Chromosome"/>
</dbReference>
<dbReference type="InterPro" id="IPR050490">
    <property type="entry name" value="Bact_solute-bd_prot1"/>
</dbReference>
<evidence type="ECO:0000313" key="2">
    <source>
        <dbReference type="EMBL" id="QOR71546.1"/>
    </source>
</evidence>
<dbReference type="PANTHER" id="PTHR43649">
    <property type="entry name" value="ARABINOSE-BINDING PROTEIN-RELATED"/>
    <property type="match status" value="1"/>
</dbReference>